<comment type="subcellular location">
    <subcellularLocation>
        <location evidence="1">Cell outer membrane</location>
        <topology evidence="1">Peripheral membrane protein</topology>
    </subcellularLocation>
</comment>
<evidence type="ECO:0000313" key="6">
    <source>
        <dbReference type="EMBL" id="QIH41021.1"/>
    </source>
</evidence>
<evidence type="ECO:0000256" key="3">
    <source>
        <dbReference type="ARBA" id="ARBA00022729"/>
    </source>
</evidence>
<protein>
    <submittedName>
        <fullName evidence="6">Lytic transglycosylase F</fullName>
    </submittedName>
</protein>
<comment type="similarity">
    <text evidence="2">Belongs to the bacterial solute-binding protein 3 family.</text>
</comment>
<evidence type="ECO:0000313" key="7">
    <source>
        <dbReference type="Proteomes" id="UP000503003"/>
    </source>
</evidence>
<dbReference type="Pfam" id="PF01464">
    <property type="entry name" value="SLT"/>
    <property type="match status" value="1"/>
</dbReference>
<dbReference type="GO" id="GO:0009279">
    <property type="term" value="C:cell outer membrane"/>
    <property type="evidence" value="ECO:0007669"/>
    <property type="project" value="UniProtKB-SubCell"/>
</dbReference>
<dbReference type="SUPFAM" id="SSF53955">
    <property type="entry name" value="Lysozyme-like"/>
    <property type="match status" value="1"/>
</dbReference>
<feature type="domain" description="Solute-binding protein family 3/N-terminal" evidence="5">
    <location>
        <begin position="51"/>
        <end position="287"/>
    </location>
</feature>
<name>A0A6G7CFV3_9VIBR</name>
<gene>
    <name evidence="6" type="ORF">G5S32_03030</name>
</gene>
<evidence type="ECO:0000256" key="2">
    <source>
        <dbReference type="ARBA" id="ARBA00010333"/>
    </source>
</evidence>
<dbReference type="SMART" id="SM00062">
    <property type="entry name" value="PBPb"/>
    <property type="match status" value="1"/>
</dbReference>
<dbReference type="SUPFAM" id="SSF53850">
    <property type="entry name" value="Periplasmic binding protein-like II"/>
    <property type="match status" value="1"/>
</dbReference>
<accession>A0A6G7CFV3</accession>
<reference evidence="6 7" key="1">
    <citation type="submission" date="2020-02" db="EMBL/GenBank/DDBJ databases">
        <title>A complete genome of a marine bacterium Vibrio sp. ZWAL4003 isolated from the mangrove sediment with the ability to degrade polysaccharides.</title>
        <authorList>
            <person name="Wu J."/>
            <person name="Qu W."/>
            <person name="Zeng R."/>
        </authorList>
    </citation>
    <scope>NUCLEOTIDE SEQUENCE [LARGE SCALE GENOMIC DNA]</scope>
    <source>
        <strain evidence="6 7">ZWAL4003</strain>
    </source>
</reference>
<organism evidence="6 7">
    <name type="scientific">Vibrio ziniensis</name>
    <dbReference type="NCBI Taxonomy" id="2711221"/>
    <lineage>
        <taxon>Bacteria</taxon>
        <taxon>Pseudomonadati</taxon>
        <taxon>Pseudomonadota</taxon>
        <taxon>Gammaproteobacteria</taxon>
        <taxon>Vibrionales</taxon>
        <taxon>Vibrionaceae</taxon>
        <taxon>Vibrio</taxon>
    </lineage>
</organism>
<dbReference type="CDD" id="cd13403">
    <property type="entry name" value="MLTF-like"/>
    <property type="match status" value="1"/>
</dbReference>
<dbReference type="AlphaFoldDB" id="A0A6G7CFV3"/>
<keyword evidence="3" id="KW-0732">Signal</keyword>
<dbReference type="InterPro" id="IPR001638">
    <property type="entry name" value="Solute-binding_3/MltF_N"/>
</dbReference>
<dbReference type="CDD" id="cd01009">
    <property type="entry name" value="PBP2_YfhD_N"/>
    <property type="match status" value="1"/>
</dbReference>
<dbReference type="Pfam" id="PF00497">
    <property type="entry name" value="SBP_bac_3"/>
    <property type="match status" value="1"/>
</dbReference>
<dbReference type="InterPro" id="IPR008258">
    <property type="entry name" value="Transglycosylase_SLT_dom_1"/>
</dbReference>
<dbReference type="Proteomes" id="UP000503003">
    <property type="component" value="Chromosome 1"/>
</dbReference>
<dbReference type="KEGG" id="vzi:G5S32_03030"/>
<dbReference type="PANTHER" id="PTHR35936">
    <property type="entry name" value="MEMBRANE-BOUND LYTIC MUREIN TRANSGLYCOSYLASE F"/>
    <property type="match status" value="1"/>
</dbReference>
<keyword evidence="4" id="KW-0998">Cell outer membrane</keyword>
<dbReference type="InterPro" id="IPR023346">
    <property type="entry name" value="Lysozyme-like_dom_sf"/>
</dbReference>
<evidence type="ECO:0000256" key="1">
    <source>
        <dbReference type="ARBA" id="ARBA00004339"/>
    </source>
</evidence>
<dbReference type="Gene3D" id="1.10.530.10">
    <property type="match status" value="1"/>
</dbReference>
<keyword evidence="4" id="KW-0472">Membrane</keyword>
<keyword evidence="7" id="KW-1185">Reference proteome</keyword>
<dbReference type="EMBL" id="CP049331">
    <property type="protein sequence ID" value="QIH41021.1"/>
    <property type="molecule type" value="Genomic_DNA"/>
</dbReference>
<evidence type="ECO:0000259" key="5">
    <source>
        <dbReference type="SMART" id="SM00062"/>
    </source>
</evidence>
<proteinExistence type="inferred from homology"/>
<dbReference type="Gene3D" id="3.40.190.10">
    <property type="entry name" value="Periplasmic binding protein-like II"/>
    <property type="match status" value="2"/>
</dbReference>
<sequence>MQRSRILRWLHSWVLSLFFLLFTLPVSSIELSPLSDKPYIGDWPLLKEKGVIRVVVSADLGFYYVEAGRPKGIGAELLYHFENSLKKQAPYVHIQIIPVLRDDLIASVETGFADLAIANLTITPTRLQQIDFSDPLTKEIQELIVTNKNYPELTTLTQLEGKDIWVRASSSYLESLGKVNKSLKSQNLKPVKIHYVEEALQDYELLELVNSGHITATVLDSHKAEMWLHVMEDIKAHTQLPLRTNGQIAWAMRKNSPALKKIVNDFLRTAKSGTLLGNVIFSKYIDDTRWLNKALNPASLKRLEELAKIFTKYSQKYEFEYLMMAAQGFQESGFDQRKVSHKGAIGIMQVLPSTARDRNVNITHIDRVDNNIHAGVKYMRFIKNRYFSEPEISEDDQVYFALAAYNAGPANISRMRRLAKKHGFNPNIWFKNVEVITRRNIGAEPVNYVANISRYFVVYKQLEQLKQAKEESLAATLNEIEGIDSGTKRVETRAE</sequence>
<evidence type="ECO:0000256" key="4">
    <source>
        <dbReference type="ARBA" id="ARBA00023237"/>
    </source>
</evidence>